<sequence length="143" mass="16138">MMIAADFPREVRDRTKLLAKAWGSPRYASSFSHLANLELGRHEMRVSTLISLSHIYSKRSETLVDACPPPEYDSPVFEPLDGPNSTVLITEGRLYGRTERLLPPSGASPNIPENTAIIASDMHFQRNRYRNAVVGRKDRLLYP</sequence>
<comment type="caution">
    <text evidence="1">The sequence shown here is derived from an EMBL/GenBank/DDBJ whole genome shotgun (WGS) entry which is preliminary data.</text>
</comment>
<accession>A0A7Y9TUH8</accession>
<dbReference type="AlphaFoldDB" id="A0A7Y9TUH8"/>
<evidence type="ECO:0000313" key="1">
    <source>
        <dbReference type="EMBL" id="NYF80878.1"/>
    </source>
</evidence>
<proteinExistence type="predicted"/>
<reference evidence="1 2" key="1">
    <citation type="submission" date="2020-07" db="EMBL/GenBank/DDBJ databases">
        <title>Genomic Encyclopedia of Type Strains, Phase IV (KMG-V): Genome sequencing to study the core and pangenomes of soil and plant-associated prokaryotes.</title>
        <authorList>
            <person name="Whitman W."/>
        </authorList>
    </citation>
    <scope>NUCLEOTIDE SEQUENCE [LARGE SCALE GENOMIC DNA]</scope>
    <source>
        <strain evidence="1 2">X4EP2</strain>
    </source>
</reference>
<protein>
    <submittedName>
        <fullName evidence="1">Uncharacterized protein</fullName>
    </submittedName>
</protein>
<name>A0A7Y9TUH8_9BACT</name>
<dbReference type="RefSeq" id="WP_179492583.1">
    <property type="nucleotide sequence ID" value="NZ_JACCCW010000002.1"/>
</dbReference>
<gene>
    <name evidence="1" type="ORF">HDF17_003198</name>
</gene>
<dbReference type="EMBL" id="JACCCW010000002">
    <property type="protein sequence ID" value="NYF80878.1"/>
    <property type="molecule type" value="Genomic_DNA"/>
</dbReference>
<dbReference type="Proteomes" id="UP000589520">
    <property type="component" value="Unassembled WGS sequence"/>
</dbReference>
<keyword evidence="2" id="KW-1185">Reference proteome</keyword>
<evidence type="ECO:0000313" key="2">
    <source>
        <dbReference type="Proteomes" id="UP000589520"/>
    </source>
</evidence>
<organism evidence="1 2">
    <name type="scientific">Granulicella arctica</name>
    <dbReference type="NCBI Taxonomy" id="940613"/>
    <lineage>
        <taxon>Bacteria</taxon>
        <taxon>Pseudomonadati</taxon>
        <taxon>Acidobacteriota</taxon>
        <taxon>Terriglobia</taxon>
        <taxon>Terriglobales</taxon>
        <taxon>Acidobacteriaceae</taxon>
        <taxon>Granulicella</taxon>
    </lineage>
</organism>